<dbReference type="KEGG" id="tvd:SG34_021620"/>
<organism evidence="2 3">
    <name type="scientific">Thalassomonas viridans</name>
    <dbReference type="NCBI Taxonomy" id="137584"/>
    <lineage>
        <taxon>Bacteria</taxon>
        <taxon>Pseudomonadati</taxon>
        <taxon>Pseudomonadota</taxon>
        <taxon>Gammaproteobacteria</taxon>
        <taxon>Alteromonadales</taxon>
        <taxon>Colwelliaceae</taxon>
        <taxon>Thalassomonas</taxon>
    </lineage>
</organism>
<dbReference type="Pfam" id="PF19526">
    <property type="entry name" value="Slr4"/>
    <property type="match status" value="1"/>
</dbReference>
<evidence type="ECO:0008006" key="4">
    <source>
        <dbReference type="Google" id="ProtNLM"/>
    </source>
</evidence>
<feature type="chain" id="PRO_5042073724" description="Calx-beta domain-containing protein" evidence="1">
    <location>
        <begin position="21"/>
        <end position="460"/>
    </location>
</feature>
<gene>
    <name evidence="2" type="ORF">SG34_021620</name>
</gene>
<dbReference type="EMBL" id="CP059733">
    <property type="protein sequence ID" value="WDE03945.1"/>
    <property type="molecule type" value="Genomic_DNA"/>
</dbReference>
<dbReference type="RefSeq" id="WP_044836570.1">
    <property type="nucleotide sequence ID" value="NZ_CP059733.1"/>
</dbReference>
<reference evidence="2 3" key="1">
    <citation type="journal article" date="2015" name="Genome Announc.">
        <title>Draft Genome Sequences of Marine Isolates of Thalassomonas viridans and Thalassomonas actiniarum.</title>
        <authorList>
            <person name="Olonade I."/>
            <person name="van Zyl L.J."/>
            <person name="Trindade M."/>
        </authorList>
    </citation>
    <scope>NUCLEOTIDE SEQUENCE [LARGE SCALE GENOMIC DNA]</scope>
    <source>
        <strain evidence="2 3">XOM25</strain>
    </source>
</reference>
<proteinExistence type="predicted"/>
<dbReference type="InterPro" id="IPR045689">
    <property type="entry name" value="Slr4"/>
</dbReference>
<dbReference type="CDD" id="cd22554">
    <property type="entry name" value="Slr4-like"/>
    <property type="match status" value="1"/>
</dbReference>
<feature type="signal peptide" evidence="1">
    <location>
        <begin position="1"/>
        <end position="20"/>
    </location>
</feature>
<sequence>MFKKTLLALALTGAAVGANAATVITTSLPGAAPVSSQGLPATNAYTLFDDANDALPLDGGSVILTLAGADNSGITDGGRLVVNVTGAFFANPASALAVSGGTLDAAQETVVINAGDSSSTQLVFDLAQGTEDWVVVDNDTISIGDVELIVTGDSVTFDSVFTTNTDVEIATTAAAAVEVAAITDQWEAGVVLDLTANPQVSGALDALIDVADNRETFTTGTTDTLTIDANTSGTGATTNDATVTISGNFEGVASVTAATGADAAVTYTINDAMTEATFTYAAGATTDDELLSDQTVITFTLETAADEVAPLDIRDFTVSLDVDYDDAEGSQNDISLLTDAAAGGWDLNGETTTLEYMPFGPNTQMIVQATSTFDEEASVSISYLNETSGQMVTLADIGTVAPNAVTKLGTIISDAIIADSGEESGKTRVVITINAPAGNVSLFTAFKDTNDADRLGVPQT</sequence>
<evidence type="ECO:0000313" key="2">
    <source>
        <dbReference type="EMBL" id="WDE03945.1"/>
    </source>
</evidence>
<name>A0AAF0C887_9GAMM</name>
<reference evidence="2 3" key="2">
    <citation type="journal article" date="2022" name="Mar. Drugs">
        <title>Bioassay-Guided Fractionation Leads to the Detection of Cholic Acid Generated by the Rare Thalassomonas sp.</title>
        <authorList>
            <person name="Pheiffer F."/>
            <person name="Schneider Y.K."/>
            <person name="Hansen E.H."/>
            <person name="Andersen J.H."/>
            <person name="Isaksson J."/>
            <person name="Busche T."/>
            <person name="R C."/>
            <person name="Kalinowski J."/>
            <person name="Zyl L.V."/>
            <person name="Trindade M."/>
        </authorList>
    </citation>
    <scope>NUCLEOTIDE SEQUENCE [LARGE SCALE GENOMIC DNA]</scope>
    <source>
        <strain evidence="2 3">XOM25</strain>
    </source>
</reference>
<evidence type="ECO:0000256" key="1">
    <source>
        <dbReference type="SAM" id="SignalP"/>
    </source>
</evidence>
<dbReference type="Proteomes" id="UP000032352">
    <property type="component" value="Chromosome"/>
</dbReference>
<dbReference type="AlphaFoldDB" id="A0AAF0C887"/>
<evidence type="ECO:0000313" key="3">
    <source>
        <dbReference type="Proteomes" id="UP000032352"/>
    </source>
</evidence>
<accession>A0AAF0C887</accession>
<keyword evidence="3" id="KW-1185">Reference proteome</keyword>
<keyword evidence="1" id="KW-0732">Signal</keyword>
<protein>
    <recommendedName>
        <fullName evidence="4">Calx-beta domain-containing protein</fullName>
    </recommendedName>
</protein>